<reference evidence="1" key="1">
    <citation type="journal article" date="2017" name="Antimicrob. Agents Chemother.">
        <title>Enterobacter cloacae Complex Isolates Harboring blaNMC-A or blaIMI-Type Class A Carbapenemase Genes on Novel Chromosomal Integrative Elements and Plasmids.</title>
        <authorList>
            <person name="Boyd D.A."/>
            <person name="Mataseje L.F."/>
            <person name="Davidson R."/>
            <person name="Delport J.A."/>
            <person name="Fuller J."/>
            <person name="Hoang L."/>
            <person name="Lefebvre B."/>
            <person name="Levett P.N."/>
            <person name="Roscoe D.L."/>
            <person name="Willey B.M."/>
            <person name="Mulvey M.R."/>
        </authorList>
    </citation>
    <scope>NUCLEOTIDE SEQUENCE</scope>
    <source>
        <strain evidence="1">N15-0261</strain>
    </source>
</reference>
<dbReference type="EMBL" id="KU870981">
    <property type="protein sequence ID" value="AOW71381.1"/>
    <property type="molecule type" value="Genomic_DNA"/>
</dbReference>
<accession>A0A1D8REM2</accession>
<dbReference type="RefSeq" id="WP_220132810.1">
    <property type="nucleotide sequence ID" value="NZ_JABXOS010000002.1"/>
</dbReference>
<evidence type="ECO:0000313" key="1">
    <source>
        <dbReference type="EMBL" id="AOW71381.1"/>
    </source>
</evidence>
<dbReference type="AlphaFoldDB" id="A0A1D8REM2"/>
<organism evidence="1">
    <name type="scientific">Enterobacter cloacae</name>
    <dbReference type="NCBI Taxonomy" id="550"/>
    <lineage>
        <taxon>Bacteria</taxon>
        <taxon>Pseudomonadati</taxon>
        <taxon>Pseudomonadota</taxon>
        <taxon>Gammaproteobacteria</taxon>
        <taxon>Enterobacterales</taxon>
        <taxon>Enterobacteriaceae</taxon>
        <taxon>Enterobacter</taxon>
        <taxon>Enterobacter cloacae complex</taxon>
    </lineage>
</organism>
<protein>
    <submittedName>
        <fullName evidence="1">Uncharacterized protein</fullName>
    </submittedName>
</protein>
<name>A0A1D8REM2_ENTCL</name>
<sequence>MKKTPTYEEYLNHTGLHYHKLWKATGDSWICPGCGRSKFQIMRWTLRFPNTPDAFMDWVAALHKHHDHSNDYMNLGEPRFPETLICGQCNSADGTVKRKLKLPRKFSFSPQEMRMFIEATPHGKHKINYERALELFTRQRSNNDRE</sequence>
<proteinExistence type="predicted"/>